<dbReference type="InterPro" id="IPR052156">
    <property type="entry name" value="BCAA_Transport_ATP-bd_LivF"/>
</dbReference>
<proteinExistence type="inferred from homology"/>
<dbReference type="PROSITE" id="PS50893">
    <property type="entry name" value="ABC_TRANSPORTER_2"/>
    <property type="match status" value="1"/>
</dbReference>
<dbReference type="Gene3D" id="3.40.50.300">
    <property type="entry name" value="P-loop containing nucleotide triphosphate hydrolases"/>
    <property type="match status" value="1"/>
</dbReference>
<dbReference type="CDD" id="cd03224">
    <property type="entry name" value="ABC_TM1139_LivF_branched"/>
    <property type="match status" value="1"/>
</dbReference>
<dbReference type="PROSITE" id="PS00211">
    <property type="entry name" value="ABC_TRANSPORTER_1"/>
    <property type="match status" value="1"/>
</dbReference>
<evidence type="ECO:0000313" key="8">
    <source>
        <dbReference type="Proteomes" id="UP000321534"/>
    </source>
</evidence>
<name>A0A512CYF4_9MICO</name>
<dbReference type="SMART" id="SM00382">
    <property type="entry name" value="AAA"/>
    <property type="match status" value="1"/>
</dbReference>
<evidence type="ECO:0000256" key="5">
    <source>
        <dbReference type="ARBA" id="ARBA00022970"/>
    </source>
</evidence>
<dbReference type="SUPFAM" id="SSF52540">
    <property type="entry name" value="P-loop containing nucleoside triphosphate hydrolases"/>
    <property type="match status" value="1"/>
</dbReference>
<dbReference type="PANTHER" id="PTHR43820:SF2">
    <property type="entry name" value="ABC TRANSPORTER ATP-BINDING PROTEIN"/>
    <property type="match status" value="1"/>
</dbReference>
<dbReference type="InterPro" id="IPR027417">
    <property type="entry name" value="P-loop_NTPase"/>
</dbReference>
<gene>
    <name evidence="7" type="ORF">TAE01_10590</name>
</gene>
<dbReference type="InterPro" id="IPR003439">
    <property type="entry name" value="ABC_transporter-like_ATP-bd"/>
</dbReference>
<evidence type="ECO:0000256" key="1">
    <source>
        <dbReference type="ARBA" id="ARBA00005417"/>
    </source>
</evidence>
<dbReference type="EMBL" id="BJYX01000004">
    <property type="protein sequence ID" value="GEO29249.1"/>
    <property type="molecule type" value="Genomic_DNA"/>
</dbReference>
<sequence>MTAQQPESRGAAVSAPVLELDDVHVRYGGSHILQGVSFEVAATGVTALLGRNGVGKTTTLKAIIGLAPRSGRIMLRGSEIQTMATSRIVRSGIGYVPEDREVFGGLTVDENLRLVAPDQGADAPVVGRLFPDLVTRRGQRAGTLSGGQQQMVSLARVLLRENALLLVDEPTKGLAPKLVTEVADVLAEVARTRPVLLVEQNLPLVRRIADRVVVLDAGAVVHRGAAADLVADVDLTRELLGVSMRREGAA</sequence>
<dbReference type="PANTHER" id="PTHR43820">
    <property type="entry name" value="HIGH-AFFINITY BRANCHED-CHAIN AMINO ACID TRANSPORT ATP-BINDING PROTEIN LIVF"/>
    <property type="match status" value="1"/>
</dbReference>
<keyword evidence="2" id="KW-0813">Transport</keyword>
<dbReference type="GO" id="GO:0015807">
    <property type="term" value="P:L-amino acid transport"/>
    <property type="evidence" value="ECO:0007669"/>
    <property type="project" value="TreeGrafter"/>
</dbReference>
<keyword evidence="4 7" id="KW-0067">ATP-binding</keyword>
<dbReference type="RefSeq" id="WP_222594070.1">
    <property type="nucleotide sequence ID" value="NZ_BJYX01000004.1"/>
</dbReference>
<evidence type="ECO:0000259" key="6">
    <source>
        <dbReference type="PROSITE" id="PS50893"/>
    </source>
</evidence>
<evidence type="ECO:0000256" key="4">
    <source>
        <dbReference type="ARBA" id="ARBA00022840"/>
    </source>
</evidence>
<organism evidence="7 8">
    <name type="scientific">Terrabacter aerolatus</name>
    <dbReference type="NCBI Taxonomy" id="422442"/>
    <lineage>
        <taxon>Bacteria</taxon>
        <taxon>Bacillati</taxon>
        <taxon>Actinomycetota</taxon>
        <taxon>Actinomycetes</taxon>
        <taxon>Micrococcales</taxon>
        <taxon>Intrasporangiaceae</taxon>
        <taxon>Terrabacter</taxon>
    </lineage>
</organism>
<dbReference type="AlphaFoldDB" id="A0A512CYF4"/>
<dbReference type="Proteomes" id="UP000321534">
    <property type="component" value="Unassembled WGS sequence"/>
</dbReference>
<evidence type="ECO:0000256" key="2">
    <source>
        <dbReference type="ARBA" id="ARBA00022448"/>
    </source>
</evidence>
<comment type="caution">
    <text evidence="7">The sequence shown here is derived from an EMBL/GenBank/DDBJ whole genome shotgun (WGS) entry which is preliminary data.</text>
</comment>
<reference evidence="7 8" key="1">
    <citation type="submission" date="2019-07" db="EMBL/GenBank/DDBJ databases">
        <title>Whole genome shotgun sequence of Terrabacter aerolatus NBRC 106305.</title>
        <authorList>
            <person name="Hosoyama A."/>
            <person name="Uohara A."/>
            <person name="Ohji S."/>
            <person name="Ichikawa N."/>
        </authorList>
    </citation>
    <scope>NUCLEOTIDE SEQUENCE [LARGE SCALE GENOMIC DNA]</scope>
    <source>
        <strain evidence="7 8">NBRC 106305</strain>
    </source>
</reference>
<dbReference type="GO" id="GO:0015658">
    <property type="term" value="F:branched-chain amino acid transmembrane transporter activity"/>
    <property type="evidence" value="ECO:0007669"/>
    <property type="project" value="TreeGrafter"/>
</dbReference>
<feature type="domain" description="ABC transporter" evidence="6">
    <location>
        <begin position="18"/>
        <end position="242"/>
    </location>
</feature>
<accession>A0A512CYF4</accession>
<dbReference type="Pfam" id="PF00005">
    <property type="entry name" value="ABC_tran"/>
    <property type="match status" value="1"/>
</dbReference>
<evidence type="ECO:0000313" key="7">
    <source>
        <dbReference type="EMBL" id="GEO29249.1"/>
    </source>
</evidence>
<comment type="similarity">
    <text evidence="1">Belongs to the ABC transporter superfamily.</text>
</comment>
<dbReference type="GO" id="GO:0005524">
    <property type="term" value="F:ATP binding"/>
    <property type="evidence" value="ECO:0007669"/>
    <property type="project" value="UniProtKB-KW"/>
</dbReference>
<evidence type="ECO:0000256" key="3">
    <source>
        <dbReference type="ARBA" id="ARBA00022741"/>
    </source>
</evidence>
<dbReference type="InterPro" id="IPR017871">
    <property type="entry name" value="ABC_transporter-like_CS"/>
</dbReference>
<keyword evidence="8" id="KW-1185">Reference proteome</keyword>
<keyword evidence="3" id="KW-0547">Nucleotide-binding</keyword>
<keyword evidence="5" id="KW-0029">Amino-acid transport</keyword>
<protein>
    <submittedName>
        <fullName evidence="7">ABC transporter ATP-binding protein</fullName>
    </submittedName>
</protein>
<dbReference type="InterPro" id="IPR003593">
    <property type="entry name" value="AAA+_ATPase"/>
</dbReference>
<dbReference type="GO" id="GO:0016887">
    <property type="term" value="F:ATP hydrolysis activity"/>
    <property type="evidence" value="ECO:0007669"/>
    <property type="project" value="InterPro"/>
</dbReference>